<dbReference type="InterPro" id="IPR000182">
    <property type="entry name" value="GNAT_dom"/>
</dbReference>
<gene>
    <name evidence="2" type="ORF">GCM10010917_39320</name>
</gene>
<organism evidence="2 3">
    <name type="scientific">Paenibacillus physcomitrellae</name>
    <dbReference type="NCBI Taxonomy" id="1619311"/>
    <lineage>
        <taxon>Bacteria</taxon>
        <taxon>Bacillati</taxon>
        <taxon>Bacillota</taxon>
        <taxon>Bacilli</taxon>
        <taxon>Bacillales</taxon>
        <taxon>Paenibacillaceae</taxon>
        <taxon>Paenibacillus</taxon>
    </lineage>
</organism>
<comment type="caution">
    <text evidence="2">The sequence shown here is derived from an EMBL/GenBank/DDBJ whole genome shotgun (WGS) entry which is preliminary data.</text>
</comment>
<accession>A0ABQ1GTN4</accession>
<dbReference type="Proteomes" id="UP000609323">
    <property type="component" value="Unassembled WGS sequence"/>
</dbReference>
<dbReference type="PANTHER" id="PTHR43072">
    <property type="entry name" value="N-ACETYLTRANSFERASE"/>
    <property type="match status" value="1"/>
</dbReference>
<evidence type="ECO:0000259" key="1">
    <source>
        <dbReference type="PROSITE" id="PS51186"/>
    </source>
</evidence>
<dbReference type="InterPro" id="IPR016181">
    <property type="entry name" value="Acyl_CoA_acyltransferase"/>
</dbReference>
<dbReference type="PIRSF" id="PIRSF037663">
    <property type="entry name" value="Acetyltransf_GNAT_prd"/>
    <property type="match status" value="1"/>
</dbReference>
<evidence type="ECO:0000313" key="2">
    <source>
        <dbReference type="EMBL" id="GGA50175.1"/>
    </source>
</evidence>
<feature type="domain" description="N-acetyltransferase" evidence="1">
    <location>
        <begin position="1"/>
        <end position="143"/>
    </location>
</feature>
<protein>
    <submittedName>
        <fullName evidence="2">N-acetyltransferase</fullName>
    </submittedName>
</protein>
<dbReference type="CDD" id="cd04301">
    <property type="entry name" value="NAT_SF"/>
    <property type="match status" value="1"/>
</dbReference>
<dbReference type="RefSeq" id="WP_094095258.1">
    <property type="nucleotide sequence ID" value="NZ_BMHF01000020.1"/>
</dbReference>
<dbReference type="PROSITE" id="PS51186">
    <property type="entry name" value="GNAT"/>
    <property type="match status" value="1"/>
</dbReference>
<evidence type="ECO:0000313" key="3">
    <source>
        <dbReference type="Proteomes" id="UP000609323"/>
    </source>
</evidence>
<keyword evidence="3" id="KW-1185">Reference proteome</keyword>
<sequence>MRVRSFQLSDATHVTELLQVSLSEECYEDTRRAFARQLSFDSELIMVMEEEAGIIGVLIGTIDQNLGCIYRVAVHPEHRRRGVGKALVQAMEQRFQQRNVNNIVVAGDEHNKAAMPLYEAMGYAGRMLEAFQKLSIAAVHSLS</sequence>
<dbReference type="EMBL" id="BMHF01000020">
    <property type="protein sequence ID" value="GGA50175.1"/>
    <property type="molecule type" value="Genomic_DNA"/>
</dbReference>
<proteinExistence type="predicted"/>
<reference evidence="3" key="1">
    <citation type="journal article" date="2019" name="Int. J. Syst. Evol. Microbiol.">
        <title>The Global Catalogue of Microorganisms (GCM) 10K type strain sequencing project: providing services to taxonomists for standard genome sequencing and annotation.</title>
        <authorList>
            <consortium name="The Broad Institute Genomics Platform"/>
            <consortium name="The Broad Institute Genome Sequencing Center for Infectious Disease"/>
            <person name="Wu L."/>
            <person name="Ma J."/>
        </authorList>
    </citation>
    <scope>NUCLEOTIDE SEQUENCE [LARGE SCALE GENOMIC DNA]</scope>
    <source>
        <strain evidence="3">CGMCC 1.15044</strain>
    </source>
</reference>
<dbReference type="SUPFAM" id="SSF55729">
    <property type="entry name" value="Acyl-CoA N-acyltransferases (Nat)"/>
    <property type="match status" value="1"/>
</dbReference>
<dbReference type="Pfam" id="PF00583">
    <property type="entry name" value="Acetyltransf_1"/>
    <property type="match status" value="1"/>
</dbReference>
<dbReference type="PANTHER" id="PTHR43072:SF60">
    <property type="entry name" value="L-2,4-DIAMINOBUTYRIC ACID ACETYLTRANSFERASE"/>
    <property type="match status" value="1"/>
</dbReference>
<dbReference type="Gene3D" id="3.40.630.30">
    <property type="match status" value="1"/>
</dbReference>
<name>A0ABQ1GTN4_9BACL</name>
<dbReference type="InterPro" id="IPR017255">
    <property type="entry name" value="AcTrfase_GNAT_prd"/>
</dbReference>